<dbReference type="EC" id="2.5.1.21" evidence="1"/>
<proteinExistence type="predicted"/>
<accession>A0A844GDA2</accession>
<comment type="caution">
    <text evidence="1">The sequence shown here is derived from an EMBL/GenBank/DDBJ whole genome shotgun (WGS) entry which is preliminary data.</text>
</comment>
<protein>
    <submittedName>
        <fullName evidence="1">Squalene synthase HpnC</fullName>
        <ecNumber evidence="1">2.5.1.21</ecNumber>
    </submittedName>
</protein>
<dbReference type="NCBIfam" id="TIGR03464">
    <property type="entry name" value="HpnC"/>
    <property type="match status" value="1"/>
</dbReference>
<dbReference type="EMBL" id="WLYX01000001">
    <property type="protein sequence ID" value="MTD33639.1"/>
    <property type="molecule type" value="Genomic_DNA"/>
</dbReference>
<dbReference type="InterPro" id="IPR017827">
    <property type="entry name" value="HSQ_synthase_HpnC"/>
</dbReference>
<dbReference type="AlphaFoldDB" id="A0A844GDA2"/>
<dbReference type="InterPro" id="IPR002060">
    <property type="entry name" value="Squ/phyt_synthse"/>
</dbReference>
<dbReference type="SFLD" id="SFLDG01212">
    <property type="entry name" value="Phytoene_synthase_like"/>
    <property type="match status" value="1"/>
</dbReference>
<dbReference type="GO" id="GO:0051996">
    <property type="term" value="F:squalene synthase [NAD(P)H] activity"/>
    <property type="evidence" value="ECO:0007669"/>
    <property type="project" value="UniProtKB-EC"/>
</dbReference>
<dbReference type="SFLD" id="SFLDG01018">
    <property type="entry name" value="Squalene/Phytoene_Synthase_Lik"/>
    <property type="match status" value="1"/>
</dbReference>
<dbReference type="CDD" id="cd00683">
    <property type="entry name" value="Trans_IPPS_HH"/>
    <property type="match status" value="1"/>
</dbReference>
<dbReference type="Gene3D" id="1.10.600.10">
    <property type="entry name" value="Farnesyl Diphosphate Synthase"/>
    <property type="match status" value="1"/>
</dbReference>
<keyword evidence="1" id="KW-0808">Transferase</keyword>
<evidence type="ECO:0000313" key="2">
    <source>
        <dbReference type="Proteomes" id="UP000446658"/>
    </source>
</evidence>
<dbReference type="RefSeq" id="WP_230370689.1">
    <property type="nucleotide sequence ID" value="NZ_WLYX01000001.1"/>
</dbReference>
<reference evidence="1 2" key="1">
    <citation type="submission" date="2019-11" db="EMBL/GenBank/DDBJ databases">
        <title>Draft genome sequence of Paludibacterium sp. dN18-1.</title>
        <authorList>
            <person name="Im W.-T."/>
        </authorList>
    </citation>
    <scope>NUCLEOTIDE SEQUENCE [LARGE SCALE GENOMIC DNA]</scope>
    <source>
        <strain evidence="2">dN 18-1</strain>
    </source>
</reference>
<dbReference type="InterPro" id="IPR033904">
    <property type="entry name" value="Trans_IPPS_HH"/>
</dbReference>
<sequence>MSVGHYENFPVGSIPVPRRLRRAVHAIYHFARYADDVADEGEQRPEERLAELARLEAELDCIKRGDTPAMPMMQTLAREIAAHQLPLQPFYDLLSAFRQDVTKTRYASFAEVMDYCRRSANPVGRLILALYGVHDTRHLAMADGICSALQLINFLQDVAIDWKKDRVYLPQDDLERFRIREAQIANGDSSGLWRPMMAKQIERTRKMLQAGAPLGKVLKGRLGLELRLIILGGDRILKKLHDSGGDVFHHRPVLTWKDWLYMLWRALRPNGRRTERSCHTC</sequence>
<dbReference type="InterPro" id="IPR008949">
    <property type="entry name" value="Isoprenoid_synthase_dom_sf"/>
</dbReference>
<dbReference type="Pfam" id="PF00494">
    <property type="entry name" value="SQS_PSY"/>
    <property type="match status" value="1"/>
</dbReference>
<name>A0A844GDA2_9NEIS</name>
<dbReference type="PANTHER" id="PTHR31480">
    <property type="entry name" value="BIFUNCTIONAL LYCOPENE CYCLASE/PHYTOENE SYNTHASE"/>
    <property type="match status" value="1"/>
</dbReference>
<dbReference type="SUPFAM" id="SSF48576">
    <property type="entry name" value="Terpenoid synthases"/>
    <property type="match status" value="1"/>
</dbReference>
<keyword evidence="2" id="KW-1185">Reference proteome</keyword>
<evidence type="ECO:0000313" key="1">
    <source>
        <dbReference type="EMBL" id="MTD33639.1"/>
    </source>
</evidence>
<dbReference type="SFLD" id="SFLDS00005">
    <property type="entry name" value="Isoprenoid_Synthase_Type_I"/>
    <property type="match status" value="1"/>
</dbReference>
<gene>
    <name evidence="1" type="primary">hpnC</name>
    <name evidence="1" type="ORF">GKE73_13100</name>
</gene>
<dbReference type="InterPro" id="IPR044843">
    <property type="entry name" value="Trans_IPPS_bact-type"/>
</dbReference>
<organism evidence="1 2">
    <name type="scientific">Paludibacterium denitrificans</name>
    <dbReference type="NCBI Taxonomy" id="2675226"/>
    <lineage>
        <taxon>Bacteria</taxon>
        <taxon>Pseudomonadati</taxon>
        <taxon>Pseudomonadota</taxon>
        <taxon>Betaproteobacteria</taxon>
        <taxon>Neisseriales</taxon>
        <taxon>Chromobacteriaceae</taxon>
        <taxon>Paludibacterium</taxon>
    </lineage>
</organism>
<dbReference type="GO" id="GO:0016114">
    <property type="term" value="P:terpenoid biosynthetic process"/>
    <property type="evidence" value="ECO:0007669"/>
    <property type="project" value="UniProtKB-ARBA"/>
</dbReference>
<dbReference type="Proteomes" id="UP000446658">
    <property type="component" value="Unassembled WGS sequence"/>
</dbReference>
<dbReference type="GO" id="GO:0004311">
    <property type="term" value="F:geranylgeranyl diphosphate synthase activity"/>
    <property type="evidence" value="ECO:0007669"/>
    <property type="project" value="InterPro"/>
</dbReference>